<organism evidence="1 2">
    <name type="scientific">Campylobacter showae CSUNSWCD</name>
    <dbReference type="NCBI Taxonomy" id="1244083"/>
    <lineage>
        <taxon>Bacteria</taxon>
        <taxon>Pseudomonadati</taxon>
        <taxon>Campylobacterota</taxon>
        <taxon>Epsilonproteobacteria</taxon>
        <taxon>Campylobacterales</taxon>
        <taxon>Campylobacteraceae</taxon>
        <taxon>Campylobacter</taxon>
    </lineage>
</organism>
<reference evidence="1 2" key="1">
    <citation type="journal article" date="2013" name="Genome Announc.">
        <title>Genome Sequence of Campylobacter showae UNSWCD, Isolated from a Patient with Crohn's Disease.</title>
        <authorList>
            <person name="Tay A.P."/>
            <person name="Kaakoush N.O."/>
            <person name="Deshpande N.P."/>
            <person name="Chen Z."/>
            <person name="Mitchell H."/>
            <person name="Wilkins M.R."/>
        </authorList>
    </citation>
    <scope>NUCLEOTIDE SEQUENCE [LARGE SCALE GENOMIC DNA]</scope>
    <source>
        <strain evidence="1 2">CSUNSWCD</strain>
    </source>
</reference>
<dbReference type="EMBL" id="AMZQ01000006">
    <property type="protein sequence ID" value="EKU11503.1"/>
    <property type="molecule type" value="Genomic_DNA"/>
</dbReference>
<protein>
    <submittedName>
        <fullName evidence="1">Uncharacterized protein</fullName>
    </submittedName>
</protein>
<proteinExistence type="predicted"/>
<accession>M5IS38</accession>
<dbReference type="Proteomes" id="UP000011939">
    <property type="component" value="Unassembled WGS sequence"/>
</dbReference>
<name>M5IS38_9BACT</name>
<evidence type="ECO:0000313" key="1">
    <source>
        <dbReference type="EMBL" id="EKU11503.1"/>
    </source>
</evidence>
<gene>
    <name evidence="1" type="ORF">CSUNSWCD_1829</name>
</gene>
<evidence type="ECO:0000313" key="2">
    <source>
        <dbReference type="Proteomes" id="UP000011939"/>
    </source>
</evidence>
<sequence length="60" mass="7155">MLFTAFLAATNLILRCDLFFSKFRHLALLERDRCNLPKMTPFAELFMQRRLLPFFGRIAM</sequence>
<dbReference type="AlphaFoldDB" id="M5IS38"/>
<comment type="caution">
    <text evidence="1">The sequence shown here is derived from an EMBL/GenBank/DDBJ whole genome shotgun (WGS) entry which is preliminary data.</text>
</comment>
<dbReference type="PATRIC" id="fig|1244083.3.peg.1070"/>